<dbReference type="EMBL" id="FWYC01000017">
    <property type="protein sequence ID" value="SMD22651.1"/>
    <property type="molecule type" value="Genomic_DNA"/>
</dbReference>
<dbReference type="InterPro" id="IPR025680">
    <property type="entry name" value="DddI"/>
</dbReference>
<name>A0A1W2FL36_9PSEU</name>
<proteinExistence type="predicted"/>
<accession>A0A1W2FL36</accession>
<evidence type="ECO:0000313" key="3">
    <source>
        <dbReference type="Proteomes" id="UP000192840"/>
    </source>
</evidence>
<dbReference type="AlphaFoldDB" id="A0A1W2FL36"/>
<dbReference type="Proteomes" id="UP000192840">
    <property type="component" value="Unassembled WGS sequence"/>
</dbReference>
<gene>
    <name evidence="2" type="ORF">SAMN05660733_06901</name>
</gene>
<sequence length="244" mass="26942">MLWTGVRMASFEEVSAGLNRVITKSEEVAAALEQAGQLADEAAQLLTAAQHVETKVGWRIRMSGVRRAEVVVNNRHVPGERHPVSYTLDVWYYRDDDVARPANVPVAVTSSSELKELLEYMLAHEQPHPPQIVARERPRVGPYDEPDTLIKVAVAIPERQGALLFLSPQSWEPPAAGDDSTGVYATLGDQPTSDSPTLYVDTDTKTPFPKNSALPIARIAEALEEFRQTGERPTCVDWQESDVS</sequence>
<reference evidence="3" key="1">
    <citation type="submission" date="2017-04" db="EMBL/GenBank/DDBJ databases">
        <authorList>
            <person name="Varghese N."/>
            <person name="Submissions S."/>
        </authorList>
    </citation>
    <scope>NUCLEOTIDE SEQUENCE [LARGE SCALE GENOMIC DNA]</scope>
    <source>
        <strain evidence="3">DSM 44073</strain>
    </source>
</reference>
<evidence type="ECO:0000256" key="1">
    <source>
        <dbReference type="SAM" id="MobiDB-lite"/>
    </source>
</evidence>
<evidence type="ECO:0000313" key="2">
    <source>
        <dbReference type="EMBL" id="SMD22651.1"/>
    </source>
</evidence>
<protein>
    <submittedName>
        <fullName evidence="2">Immunity protein Imm1</fullName>
    </submittedName>
</protein>
<dbReference type="Pfam" id="PF14430">
    <property type="entry name" value="Imm1"/>
    <property type="match status" value="1"/>
</dbReference>
<organism evidence="2 3">
    <name type="scientific">Lentzea albidocapillata</name>
    <dbReference type="NCBI Taxonomy" id="40571"/>
    <lineage>
        <taxon>Bacteria</taxon>
        <taxon>Bacillati</taxon>
        <taxon>Actinomycetota</taxon>
        <taxon>Actinomycetes</taxon>
        <taxon>Pseudonocardiales</taxon>
        <taxon>Pseudonocardiaceae</taxon>
        <taxon>Lentzea</taxon>
    </lineage>
</organism>
<feature type="region of interest" description="Disordered" evidence="1">
    <location>
        <begin position="189"/>
        <end position="211"/>
    </location>
</feature>
<keyword evidence="3" id="KW-1185">Reference proteome</keyword>